<feature type="transmembrane region" description="Helical" evidence="1">
    <location>
        <begin position="290"/>
        <end position="313"/>
    </location>
</feature>
<accession>A0A1Y6BRZ8</accession>
<feature type="transmembrane region" description="Helical" evidence="1">
    <location>
        <begin position="206"/>
        <end position="224"/>
    </location>
</feature>
<dbReference type="SUPFAM" id="SSF55073">
    <property type="entry name" value="Nucleotide cyclase"/>
    <property type="match status" value="1"/>
</dbReference>
<dbReference type="Gene3D" id="3.30.70.1230">
    <property type="entry name" value="Nucleotide cyclase"/>
    <property type="match status" value="1"/>
</dbReference>
<dbReference type="Pfam" id="PF00211">
    <property type="entry name" value="Guanylate_cyc"/>
    <property type="match status" value="1"/>
</dbReference>
<reference evidence="4" key="1">
    <citation type="submission" date="2017-04" db="EMBL/GenBank/DDBJ databases">
        <authorList>
            <person name="Varghese N."/>
            <person name="Submissions S."/>
        </authorList>
    </citation>
    <scope>NUCLEOTIDE SEQUENCE [LARGE SCALE GENOMIC DNA]</scope>
    <source>
        <strain evidence="4">RKEM611</strain>
    </source>
</reference>
<feature type="transmembrane region" description="Helical" evidence="1">
    <location>
        <begin position="236"/>
        <end position="257"/>
    </location>
</feature>
<evidence type="ECO:0000313" key="4">
    <source>
        <dbReference type="Proteomes" id="UP000192907"/>
    </source>
</evidence>
<dbReference type="InterPro" id="IPR011623">
    <property type="entry name" value="7TMR_DISM_rcpt_extracell_dom1"/>
</dbReference>
<dbReference type="PROSITE" id="PS50125">
    <property type="entry name" value="GUANYLATE_CYCLASE_2"/>
    <property type="match status" value="1"/>
</dbReference>
<dbReference type="RefSeq" id="WP_132317865.1">
    <property type="nucleotide sequence ID" value="NZ_FWZT01000006.1"/>
</dbReference>
<gene>
    <name evidence="3" type="ORF">SAMN06296036_106144</name>
</gene>
<keyword evidence="1" id="KW-0812">Transmembrane</keyword>
<name>A0A1Y6BRZ8_9BACT</name>
<dbReference type="GO" id="GO:0009190">
    <property type="term" value="P:cyclic nucleotide biosynthetic process"/>
    <property type="evidence" value="ECO:0007669"/>
    <property type="project" value="InterPro"/>
</dbReference>
<dbReference type="OrthoDB" id="7053556at2"/>
<dbReference type="InterPro" id="IPR029787">
    <property type="entry name" value="Nucleotide_cyclase"/>
</dbReference>
<dbReference type="Proteomes" id="UP000192907">
    <property type="component" value="Unassembled WGS sequence"/>
</dbReference>
<feature type="transmembrane region" description="Helical" evidence="1">
    <location>
        <begin position="320"/>
        <end position="340"/>
    </location>
</feature>
<organism evidence="3 4">
    <name type="scientific">Pseudobacteriovorax antillogorgiicola</name>
    <dbReference type="NCBI Taxonomy" id="1513793"/>
    <lineage>
        <taxon>Bacteria</taxon>
        <taxon>Pseudomonadati</taxon>
        <taxon>Bdellovibrionota</taxon>
        <taxon>Oligoflexia</taxon>
        <taxon>Oligoflexales</taxon>
        <taxon>Pseudobacteriovoracaceae</taxon>
        <taxon>Pseudobacteriovorax</taxon>
    </lineage>
</organism>
<proteinExistence type="predicted"/>
<feature type="domain" description="Guanylate cyclase" evidence="2">
    <location>
        <begin position="417"/>
        <end position="552"/>
    </location>
</feature>
<dbReference type="Pfam" id="PF07695">
    <property type="entry name" value="7TMR-DISM_7TM"/>
    <property type="match status" value="1"/>
</dbReference>
<keyword evidence="4" id="KW-1185">Reference proteome</keyword>
<dbReference type="GO" id="GO:0035556">
    <property type="term" value="P:intracellular signal transduction"/>
    <property type="evidence" value="ECO:0007669"/>
    <property type="project" value="InterPro"/>
</dbReference>
<evidence type="ECO:0000259" key="2">
    <source>
        <dbReference type="PROSITE" id="PS50125"/>
    </source>
</evidence>
<feature type="transmembrane region" description="Helical" evidence="1">
    <location>
        <begin position="179"/>
        <end position="199"/>
    </location>
</feature>
<keyword evidence="1" id="KW-1133">Transmembrane helix</keyword>
<dbReference type="STRING" id="1513793.SAMN06296036_106144"/>
<evidence type="ECO:0000256" key="1">
    <source>
        <dbReference type="SAM" id="Phobius"/>
    </source>
</evidence>
<dbReference type="GO" id="GO:0004016">
    <property type="term" value="F:adenylate cyclase activity"/>
    <property type="evidence" value="ECO:0007669"/>
    <property type="project" value="UniProtKB-ARBA"/>
</dbReference>
<dbReference type="InterPro" id="IPR001054">
    <property type="entry name" value="A/G_cyclase"/>
</dbReference>
<keyword evidence="1" id="KW-0472">Membrane</keyword>
<dbReference type="EMBL" id="FWZT01000006">
    <property type="protein sequence ID" value="SMF17813.1"/>
    <property type="molecule type" value="Genomic_DNA"/>
</dbReference>
<feature type="transmembrane region" description="Helical" evidence="1">
    <location>
        <begin position="264"/>
        <end position="284"/>
    </location>
</feature>
<evidence type="ECO:0000313" key="3">
    <source>
        <dbReference type="EMBL" id="SMF17813.1"/>
    </source>
</evidence>
<sequence>MFKTPLTALILIFLSTIAYGKKPIDINDEKFEGAWLGPYASVYIGDETIDQVIEPSFASKFFDNDFLYIILRNPGSSLRATKPVWVRFDVTNSGDKSQTFVLDALSWPFDFSEFYVNGQLRDRMVIGGRQERFFSTQIEPHQEASIHIRIGDGLTSNLLVFSWRSKTKYFIRELETKNYYTMTYSIIGMSILFNLLVFLAYRDRTYLSYIMYLVFLGLWNYSVTNIARQIWGSNDGIAVTASLMGLFALLFSMEFLNLKRYKKLYAIAKVLLAFSVINVLVSIFDSKLGFLMVHVTSMFGSPFCLLCGIIISLRERQIHAYIYSVAFGTFLIGVLMTVLFNQGMVSDLDYLGGMQSGALIENILMMVAMGQKIYQSERQRKHSYGQLAKVFFPHQLKQMKAGQTLENTMPVGEKEACILAFDVINSSAIEEESFAHSWEEFMSHCRAIMMDGYDIEKLASTGYMIKEMGDGFLCSIGYPFDNIGDNLSQDAVQLAENMTLLFHKLMNPKGCRQEVHCSIGIAKGTVRGYFSKSGAIRHDLWGPAVVHATRYESIRKKLFLAEGLEENHIITLQQTVYHGLPTELQISYKLIDLETTKLKVRNDQQATHLAYRIGTKARPRAPLIQQVSNI</sequence>
<dbReference type="AlphaFoldDB" id="A0A1Y6BRZ8"/>
<protein>
    <submittedName>
        <fullName evidence="3">Adenylate and Guanylate cyclase catalytic domain-containing protein</fullName>
    </submittedName>
</protein>